<protein>
    <submittedName>
        <fullName evidence="1">Uncharacterized protein</fullName>
    </submittedName>
</protein>
<gene>
    <name evidence="1" type="ORF">F2Q69_00004938</name>
</gene>
<accession>A0A8S9P9H5</accession>
<evidence type="ECO:0000313" key="1">
    <source>
        <dbReference type="EMBL" id="KAF3509952.1"/>
    </source>
</evidence>
<sequence>MFEVTDNGALRLLHHVSLRSLRCSATETMAILAATILVPSTTTTAEWNSLFEAAVHFSREGYTWARDKVQHPVPHLMTRWTVPLRLASNPGA</sequence>
<comment type="caution">
    <text evidence="1">The sequence shown here is derived from an EMBL/GenBank/DDBJ whole genome shotgun (WGS) entry which is preliminary data.</text>
</comment>
<name>A0A8S9P9H5_BRACR</name>
<dbReference type="AlphaFoldDB" id="A0A8S9P9H5"/>
<dbReference type="EMBL" id="QGKX02001521">
    <property type="protein sequence ID" value="KAF3509952.1"/>
    <property type="molecule type" value="Genomic_DNA"/>
</dbReference>
<dbReference type="Proteomes" id="UP000712600">
    <property type="component" value="Unassembled WGS sequence"/>
</dbReference>
<evidence type="ECO:0000313" key="2">
    <source>
        <dbReference type="Proteomes" id="UP000712600"/>
    </source>
</evidence>
<organism evidence="1 2">
    <name type="scientific">Brassica cretica</name>
    <name type="common">Mustard</name>
    <dbReference type="NCBI Taxonomy" id="69181"/>
    <lineage>
        <taxon>Eukaryota</taxon>
        <taxon>Viridiplantae</taxon>
        <taxon>Streptophyta</taxon>
        <taxon>Embryophyta</taxon>
        <taxon>Tracheophyta</taxon>
        <taxon>Spermatophyta</taxon>
        <taxon>Magnoliopsida</taxon>
        <taxon>eudicotyledons</taxon>
        <taxon>Gunneridae</taxon>
        <taxon>Pentapetalae</taxon>
        <taxon>rosids</taxon>
        <taxon>malvids</taxon>
        <taxon>Brassicales</taxon>
        <taxon>Brassicaceae</taxon>
        <taxon>Brassiceae</taxon>
        <taxon>Brassica</taxon>
    </lineage>
</organism>
<reference evidence="1" key="1">
    <citation type="submission" date="2019-12" db="EMBL/GenBank/DDBJ databases">
        <title>Genome sequencing and annotation of Brassica cretica.</title>
        <authorList>
            <person name="Studholme D.J."/>
            <person name="Sarris P."/>
        </authorList>
    </citation>
    <scope>NUCLEOTIDE SEQUENCE</scope>
    <source>
        <strain evidence="1">PFS-109/04</strain>
        <tissue evidence="1">Leaf</tissue>
    </source>
</reference>
<proteinExistence type="predicted"/>